<keyword evidence="2" id="KW-1185">Reference proteome</keyword>
<dbReference type="AlphaFoldDB" id="A0A2M9F2E8"/>
<organism evidence="1 2">
    <name type="scientific">Chryseomicrobium excrementi</name>
    <dbReference type="NCBI Taxonomy" id="2041346"/>
    <lineage>
        <taxon>Bacteria</taxon>
        <taxon>Bacillati</taxon>
        <taxon>Bacillota</taxon>
        <taxon>Bacilli</taxon>
        <taxon>Bacillales</taxon>
        <taxon>Caryophanaceae</taxon>
        <taxon>Chryseomicrobium</taxon>
    </lineage>
</organism>
<dbReference type="EMBL" id="PCGR01000001">
    <property type="protein sequence ID" value="PJK17643.1"/>
    <property type="molecule type" value="Genomic_DNA"/>
</dbReference>
<reference evidence="1 2" key="1">
    <citation type="submission" date="2017-10" db="EMBL/GenBank/DDBJ databases">
        <title>Draft genome of Chryseomicrobium casticus sp. nov.</title>
        <authorList>
            <person name="Chakraborty R."/>
            <person name="Saha T."/>
        </authorList>
    </citation>
    <scope>NUCLEOTIDE SEQUENCE [LARGE SCALE GENOMIC DNA]</scope>
    <source>
        <strain evidence="1 2">ET03</strain>
    </source>
</reference>
<dbReference type="Proteomes" id="UP000228680">
    <property type="component" value="Unassembled WGS sequence"/>
</dbReference>
<evidence type="ECO:0000313" key="2">
    <source>
        <dbReference type="Proteomes" id="UP000228680"/>
    </source>
</evidence>
<dbReference type="RefSeq" id="WP_100352504.1">
    <property type="nucleotide sequence ID" value="NZ_PCGR01000001.1"/>
</dbReference>
<protein>
    <submittedName>
        <fullName evidence="1">Uncharacterized protein</fullName>
    </submittedName>
</protein>
<comment type="caution">
    <text evidence="1">The sequence shown here is derived from an EMBL/GenBank/DDBJ whole genome shotgun (WGS) entry which is preliminary data.</text>
</comment>
<proteinExistence type="predicted"/>
<sequence>MKKFNPSILLFVIALGIFVGLNLNNDFFSTTESLLDGIASSEVSQEQAEATVFNTENQSGNTSKLNYEIIYSIVKRYDGGTSYYVLLESVDLNSAVFMDDVKYIVDELVREKGEKISIEIFDNRDALELAYKQYGDLSLERTLTESENLWQARHYIAAYSGNLETGIYFNTLLMFPSASSDHPEVGEFVAITEYNPE</sequence>
<name>A0A2M9F2E8_9BACL</name>
<accession>A0A2M9F2E8</accession>
<dbReference type="OrthoDB" id="9830961at2"/>
<gene>
    <name evidence="1" type="ORF">CQS04_01845</name>
</gene>
<evidence type="ECO:0000313" key="1">
    <source>
        <dbReference type="EMBL" id="PJK17643.1"/>
    </source>
</evidence>